<evidence type="ECO:0000313" key="2">
    <source>
        <dbReference type="Proteomes" id="UP001465717"/>
    </source>
</evidence>
<accession>A0ABV1FZU3</accession>
<organism evidence="1 2">
    <name type="scientific">Segatella sinensis</name>
    <dbReference type="NCBI Taxonomy" id="3085167"/>
    <lineage>
        <taxon>Bacteria</taxon>
        <taxon>Pseudomonadati</taxon>
        <taxon>Bacteroidota</taxon>
        <taxon>Bacteroidia</taxon>
        <taxon>Bacteroidales</taxon>
        <taxon>Prevotellaceae</taxon>
        <taxon>Segatella</taxon>
    </lineage>
</organism>
<reference evidence="1 2" key="1">
    <citation type="submission" date="2024-04" db="EMBL/GenBank/DDBJ databases">
        <title>Human intestinal bacterial collection.</title>
        <authorList>
            <person name="Pauvert C."/>
            <person name="Hitch T.C.A."/>
            <person name="Clavel T."/>
        </authorList>
    </citation>
    <scope>NUCLEOTIDE SEQUENCE [LARGE SCALE GENOMIC DNA]</scope>
    <source>
        <strain evidence="1 2">CLA-AA-H174</strain>
    </source>
</reference>
<dbReference type="RefSeq" id="WP_349226292.1">
    <property type="nucleotide sequence ID" value="NZ_JBBNFG020000004.1"/>
</dbReference>
<dbReference type="Proteomes" id="UP001465717">
    <property type="component" value="Unassembled WGS sequence"/>
</dbReference>
<protein>
    <submittedName>
        <fullName evidence="1">Uncharacterized protein</fullName>
    </submittedName>
</protein>
<dbReference type="EMBL" id="JBBNGE010000032">
    <property type="protein sequence ID" value="MEQ2508563.1"/>
    <property type="molecule type" value="Genomic_DNA"/>
</dbReference>
<proteinExistence type="predicted"/>
<name>A0ABV1FZU3_9BACT</name>
<sequence length="107" mass="12713">MNKDLPYEQQMKVLLHYYDKVVEENEALRARIKELEEEKVKYGDPKELHDQLKALPPSVKQLRHVADERKARLNWVEKELTKHLRKKGVKIPPLMTVTQAVKMIIEE</sequence>
<evidence type="ECO:0000313" key="1">
    <source>
        <dbReference type="EMBL" id="MEQ2508563.1"/>
    </source>
</evidence>
<gene>
    <name evidence="1" type="ORF">AAAT87_09775</name>
</gene>
<comment type="caution">
    <text evidence="1">The sequence shown here is derived from an EMBL/GenBank/DDBJ whole genome shotgun (WGS) entry which is preliminary data.</text>
</comment>
<keyword evidence="2" id="KW-1185">Reference proteome</keyword>